<evidence type="ECO:0000313" key="2">
    <source>
        <dbReference type="EMBL" id="KKT86765.1"/>
    </source>
</evidence>
<reference evidence="2 3" key="1">
    <citation type="journal article" date="2015" name="Nature">
        <title>rRNA introns, odd ribosomes, and small enigmatic genomes across a large radiation of phyla.</title>
        <authorList>
            <person name="Brown C.T."/>
            <person name="Hug L.A."/>
            <person name="Thomas B.C."/>
            <person name="Sharon I."/>
            <person name="Castelle C.J."/>
            <person name="Singh A."/>
            <person name="Wilkins M.J."/>
            <person name="Williams K.H."/>
            <person name="Banfield J.F."/>
        </authorList>
    </citation>
    <scope>NUCLEOTIDE SEQUENCE [LARGE SCALE GENOMIC DNA]</scope>
</reference>
<dbReference type="GO" id="GO:0008757">
    <property type="term" value="F:S-adenosylmethionine-dependent methyltransferase activity"/>
    <property type="evidence" value="ECO:0007669"/>
    <property type="project" value="InterPro"/>
</dbReference>
<dbReference type="Gene3D" id="3.40.50.150">
    <property type="entry name" value="Vaccinia Virus protein VP39"/>
    <property type="match status" value="1"/>
</dbReference>
<dbReference type="AlphaFoldDB" id="A0A0G1KTB4"/>
<dbReference type="PANTHER" id="PTHR43861">
    <property type="entry name" value="TRANS-ACONITATE 2-METHYLTRANSFERASE-RELATED"/>
    <property type="match status" value="1"/>
</dbReference>
<comment type="caution">
    <text evidence="2">The sequence shown here is derived from an EMBL/GenBank/DDBJ whole genome shotgun (WGS) entry which is preliminary data.</text>
</comment>
<dbReference type="EMBL" id="LCJW01000002">
    <property type="protein sequence ID" value="KKT86765.1"/>
    <property type="molecule type" value="Genomic_DNA"/>
</dbReference>
<dbReference type="SUPFAM" id="SSF53335">
    <property type="entry name" value="S-adenosyl-L-methionine-dependent methyltransferases"/>
    <property type="match status" value="1"/>
</dbReference>
<protein>
    <recommendedName>
        <fullName evidence="1">Methyltransferase type 11 domain-containing protein</fullName>
    </recommendedName>
</protein>
<evidence type="ECO:0000313" key="3">
    <source>
        <dbReference type="Proteomes" id="UP000034797"/>
    </source>
</evidence>
<dbReference type="CDD" id="cd02440">
    <property type="entry name" value="AdoMet_MTases"/>
    <property type="match status" value="1"/>
</dbReference>
<dbReference type="Proteomes" id="UP000034797">
    <property type="component" value="Unassembled WGS sequence"/>
</dbReference>
<evidence type="ECO:0000259" key="1">
    <source>
        <dbReference type="Pfam" id="PF08241"/>
    </source>
</evidence>
<dbReference type="InterPro" id="IPR013216">
    <property type="entry name" value="Methyltransf_11"/>
</dbReference>
<proteinExistence type="predicted"/>
<name>A0A0G1KTB4_9BACT</name>
<feature type="domain" description="Methyltransferase type 11" evidence="1">
    <location>
        <begin position="32"/>
        <end position="126"/>
    </location>
</feature>
<gene>
    <name evidence="2" type="ORF">UW84_C0002G0009</name>
</gene>
<organism evidence="2 3">
    <name type="scientific">Candidatus Collierbacteria bacterium GW2011_GWA2_44_99</name>
    <dbReference type="NCBI Taxonomy" id="1618380"/>
    <lineage>
        <taxon>Bacteria</taxon>
        <taxon>Candidatus Collieribacteriota</taxon>
    </lineage>
</organism>
<dbReference type="InterPro" id="IPR029063">
    <property type="entry name" value="SAM-dependent_MTases_sf"/>
</dbReference>
<dbReference type="Pfam" id="PF08241">
    <property type="entry name" value="Methyltransf_11"/>
    <property type="match status" value="1"/>
</dbReference>
<accession>A0A0G1KTB4</accession>
<sequence>MKKYSNSISERLTGRHKFSFVWCGDIKGLSILDVGSSFGWFEKFAVEAGAKKVVGIEPEGESFYKAQKEVPKAVFKRGTALKIPEKDSSYDLVVMFDVIEHIPVGTEDQALKEIYRVLKKGGSFIMSTDYDLWISKIMDPAWYFGHRHYSQQRLEKLFRKAGFRVEQVERRGGFFEIIGTILLYIFKWIFRSEVPFKSFINRQKDSEYLDKNDGLVTIFVRSSKQ</sequence>